<sequence>MVFMRSWELGIGSWEYVGWVADAYAFGGAKPYALRFPPSARLAFARLQRALHQAEARNLTAPTL</sequence>
<proteinExistence type="predicted"/>
<organism evidence="1 2">
    <name type="scientific">Chamaesiphon polymorphus CCALA 037</name>
    <dbReference type="NCBI Taxonomy" id="2107692"/>
    <lineage>
        <taxon>Bacteria</taxon>
        <taxon>Bacillati</taxon>
        <taxon>Cyanobacteriota</taxon>
        <taxon>Cyanophyceae</taxon>
        <taxon>Gomontiellales</taxon>
        <taxon>Chamaesiphonaceae</taxon>
        <taxon>Chamaesiphon</taxon>
    </lineage>
</organism>
<gene>
    <name evidence="1" type="ORF">C7B77_05480</name>
</gene>
<dbReference type="Proteomes" id="UP000238937">
    <property type="component" value="Unassembled WGS sequence"/>
</dbReference>
<evidence type="ECO:0000313" key="1">
    <source>
        <dbReference type="EMBL" id="PSB58257.1"/>
    </source>
</evidence>
<keyword evidence="2" id="KW-1185">Reference proteome</keyword>
<name>A0A2T1GKC5_9CYAN</name>
<reference evidence="1 2" key="1">
    <citation type="submission" date="2018-03" db="EMBL/GenBank/DDBJ databases">
        <title>The ancient ancestry and fast evolution of plastids.</title>
        <authorList>
            <person name="Moore K.R."/>
            <person name="Magnabosco C."/>
            <person name="Momper L."/>
            <person name="Gold D.A."/>
            <person name="Bosak T."/>
            <person name="Fournier G.P."/>
        </authorList>
    </citation>
    <scope>NUCLEOTIDE SEQUENCE [LARGE SCALE GENOMIC DNA]</scope>
    <source>
        <strain evidence="1 2">CCALA 037</strain>
    </source>
</reference>
<dbReference type="EMBL" id="PVWO01000042">
    <property type="protein sequence ID" value="PSB58257.1"/>
    <property type="molecule type" value="Genomic_DNA"/>
</dbReference>
<accession>A0A2T1GKC5</accession>
<evidence type="ECO:0000313" key="2">
    <source>
        <dbReference type="Proteomes" id="UP000238937"/>
    </source>
</evidence>
<comment type="caution">
    <text evidence="1">The sequence shown here is derived from an EMBL/GenBank/DDBJ whole genome shotgun (WGS) entry which is preliminary data.</text>
</comment>
<dbReference type="AlphaFoldDB" id="A0A2T1GKC5"/>
<protein>
    <submittedName>
        <fullName evidence="1">Uncharacterized protein</fullName>
    </submittedName>
</protein>